<dbReference type="EMBL" id="MU839838">
    <property type="protein sequence ID" value="KAK1753095.1"/>
    <property type="molecule type" value="Genomic_DNA"/>
</dbReference>
<feature type="region of interest" description="Disordered" evidence="1">
    <location>
        <begin position="1"/>
        <end position="72"/>
    </location>
</feature>
<reference evidence="2" key="1">
    <citation type="submission" date="2023-06" db="EMBL/GenBank/DDBJ databases">
        <title>Genome-scale phylogeny and comparative genomics of the fungal order Sordariales.</title>
        <authorList>
            <consortium name="Lawrence Berkeley National Laboratory"/>
            <person name="Hensen N."/>
            <person name="Bonometti L."/>
            <person name="Westerberg I."/>
            <person name="Brannstrom I.O."/>
            <person name="Guillou S."/>
            <person name="Cros-Aarteil S."/>
            <person name="Calhoun S."/>
            <person name="Haridas S."/>
            <person name="Kuo A."/>
            <person name="Mondo S."/>
            <person name="Pangilinan J."/>
            <person name="Riley R."/>
            <person name="Labutti K."/>
            <person name="Andreopoulos B."/>
            <person name="Lipzen A."/>
            <person name="Chen C."/>
            <person name="Yanf M."/>
            <person name="Daum C."/>
            <person name="Ng V."/>
            <person name="Clum A."/>
            <person name="Steindorff A."/>
            <person name="Ohm R."/>
            <person name="Martin F."/>
            <person name="Silar P."/>
            <person name="Natvig D."/>
            <person name="Lalanne C."/>
            <person name="Gautier V."/>
            <person name="Ament-Velasquez S.L."/>
            <person name="Kruys A."/>
            <person name="Hutchinson M.I."/>
            <person name="Powell A.J."/>
            <person name="Barry K."/>
            <person name="Miller A.N."/>
            <person name="Grigoriev I.V."/>
            <person name="Debuchy R."/>
            <person name="Gladieux P."/>
            <person name="Thoren M.H."/>
            <person name="Johannesson H."/>
        </authorList>
    </citation>
    <scope>NUCLEOTIDE SEQUENCE</scope>
    <source>
        <strain evidence="2">PSN4</strain>
    </source>
</reference>
<organism evidence="2 3">
    <name type="scientific">Echria macrotheca</name>
    <dbReference type="NCBI Taxonomy" id="438768"/>
    <lineage>
        <taxon>Eukaryota</taxon>
        <taxon>Fungi</taxon>
        <taxon>Dikarya</taxon>
        <taxon>Ascomycota</taxon>
        <taxon>Pezizomycotina</taxon>
        <taxon>Sordariomycetes</taxon>
        <taxon>Sordariomycetidae</taxon>
        <taxon>Sordariales</taxon>
        <taxon>Schizotheciaceae</taxon>
        <taxon>Echria</taxon>
    </lineage>
</organism>
<protein>
    <submittedName>
        <fullName evidence="2">Uncharacterized protein</fullName>
    </submittedName>
</protein>
<evidence type="ECO:0000256" key="1">
    <source>
        <dbReference type="SAM" id="MobiDB-lite"/>
    </source>
</evidence>
<dbReference type="Proteomes" id="UP001239445">
    <property type="component" value="Unassembled WGS sequence"/>
</dbReference>
<name>A0AAJ0B7F7_9PEZI</name>
<feature type="compositionally biased region" description="Low complexity" evidence="1">
    <location>
        <begin position="32"/>
        <end position="57"/>
    </location>
</feature>
<comment type="caution">
    <text evidence="2">The sequence shown here is derived from an EMBL/GenBank/DDBJ whole genome shotgun (WGS) entry which is preliminary data.</text>
</comment>
<gene>
    <name evidence="2" type="ORF">QBC47DRAFT_52433</name>
</gene>
<evidence type="ECO:0000313" key="3">
    <source>
        <dbReference type="Proteomes" id="UP001239445"/>
    </source>
</evidence>
<sequence length="148" mass="16466">MSSSITIPAPPPNMEHGHHRHRRQISKNEAGSSSSSYSSSPSSPASPSTPGSTSTRSAQKQKMLHTRRPSLMSSTFCEQECTTINIADDPEGPPRLISYLSSSQGFVWNPELFLPSYVDFEYTPLEQRRDEVIDICLTDEDIKKILPQ</sequence>
<evidence type="ECO:0000313" key="2">
    <source>
        <dbReference type="EMBL" id="KAK1753095.1"/>
    </source>
</evidence>
<proteinExistence type="predicted"/>
<keyword evidence="3" id="KW-1185">Reference proteome</keyword>
<dbReference type="AlphaFoldDB" id="A0AAJ0B7F7"/>
<accession>A0AAJ0B7F7</accession>